<dbReference type="InterPro" id="IPR043504">
    <property type="entry name" value="Peptidase_S1_PA_chymotrypsin"/>
</dbReference>
<evidence type="ECO:0000256" key="8">
    <source>
        <dbReference type="ARBA" id="ARBA00023295"/>
    </source>
</evidence>
<evidence type="ECO:0000259" key="11">
    <source>
        <dbReference type="PROSITE" id="PS50022"/>
    </source>
</evidence>
<dbReference type="InterPro" id="IPR005877">
    <property type="entry name" value="YSIRK_signal_dom"/>
</dbReference>
<evidence type="ECO:0000256" key="10">
    <source>
        <dbReference type="SAM" id="SignalP"/>
    </source>
</evidence>
<dbReference type="Gene3D" id="2.20.230.10">
    <property type="entry name" value="Resuscitation-promoting factor rpfb"/>
    <property type="match status" value="2"/>
</dbReference>
<sequence length="2360" mass="260009">MKQYFFERSRIFSIRKLTVGVASVAVGLAFFASGNVAANEVVTEPKLEVEGQVKEVIDVDKEKAEAVKETKEVVSPVKEEVAKQAAPASEKVTEETKTTEEAGDLLPVEIPDRAYPDTPVKKMDTSAIVSEKESPQVETKSILKPTEVAPSEGEKENRAIINGGQDLKHINYEGQPATSATMIYTIYSSPLADGGTQRYLNSGSGIFVAPNIMLTVAHNFLKKDAETNAGNILGGDTAKFYYNVGSNTPKERSLPTSGKTVLFQERDIHFWNKEKFGEGYKNDLALVVAPVPVQIASPNKAATFTPLAEHREYKAGEPVSTIGYPTDSTSPELKEPIVPGQLYKADGVVRDTEKYDDKGTVGVTYRLTSVSGLSGGGIINGDGKVIGIHQRGTVDNANIAEKDRFGGGLVLSPEQLAWAKGIIDKYGVKGWYQGDNGSRYYFTPEGEMLRNKTAVIGENKYSFDESGVATLLEGVDYGRVVVEHLDQNDNPVKENDTFVEKTEVGTQFDYNYKTEIEKTDFFKKNKEKYEIVSIDGKAVNKQLKDAWEDDYSVVSKAPAGTRVIKVVYKVNKGSFDIHYRLKGTDQELATATVDNNEGKEYDVSFVHNFQAKEIAGYRAVNASQEATIKHKGVNEVIFEYEKIEDPKSATPVTPVVDPKDEETEIAAYGPLPSKAQLDYHKEELAAFIHYGMNTYTNSEWGNGRENPQYFNPTNLDTDQWIKTLKDAGFKRTIMVVKHHDGFVIYPSKYTDHTVAASPWKDGKGDLLEEISKSATKYDMNMGVYLSPWDANHPKYHVATEKEYNEYYLNQLKEILGNPKYGNKGKFIEVWMDGARGSGAQKVTYTFDEWFKYIKEAEGDIAIFSAQPTSVRWIGNERGIAGDPVWHKVKKAKITDDVKNEYLNHGDPEGDMYSVGEADVSIRSGWFYHDNQQPKSIKDLMDIYFKSVGRGTPLLLNIPPNKEGKFADADVARLQEFRATLDQMYATDFAKGATVTASSTRKNHLYQASHLTDGKDDTSWALANDAKTGEFTVDLGQKRRFDVVELKEDIAKGQRISGFKVEVELNGRWVPYGEGSTVGYRRLIQGQPVEAQKIRVTITGAQATPILTNFSVYKTPSSIEKTDGYPLGLDYHSNTTADKENTTWYDESEGVRGTSMWTNQKDASVTYRFTGTKAYVVSTVDPNHGEMSVYVDGQKVADVQTNNAARKRSQMVYETEDLAPGEHTIKLVNKTGKAIATEGIYTLNNAGKGMFEMKETTYEVQKGQPVTVTIKRVGGSKGTATVHVVTEPGTGVHGKVYKDTTADLTFQDGETEKTITIPTIDFTEQADSIFDFKVKMTSVSDNALLGFASEATIRVMKAELLLKDQTSYDDQAPQLDYSPGWNHETNSADKYQNTESWASFGRMTEEQKKNASVTAYFYGTGLEIKGYVDPGHGIYKVTLDGRKVEYQDGLGNASEYNGKKYFSGTATTRQGGQTLVRLTGLEEGWHAVTLQLDPKRNDTTRNIGIQVDQFITHGEGSALYTKAELIQAMKNWKDELVKFDQTSLKNTPEARQAFKSNLDKLSEQLSASDANAQEVLKTVAALQTILDKEENYGTDDTPTPEQPEEPNYDKAMASLTEAIERKTAELGDDKEAKKKLVALTEQALTAIQEAKTQDAVDKALQAALASINQLQATPKEEPAPEEPKQPEEPNYDKAMASLTEAIERKTAELGDDKEAKKKLVALTEQALTAIQEAKTQDAVDKALQAALASINQLQATPKEEPAPEEPAQPEEPSKPEESKVDYYKAIADLTEAIEKKATELADDVAAQEKLVELGEQALAAIQEAKTQDAVERVLQDALVSINKLQATPKEEPAPEKPAKPEEPSKPEEPAKPEEPTQPEVPSKPVEPKLDYDKAMASLSEAIKSKTAELGDDKEAKKKLVELAEQALAAIEEAKTQDAVDKALQDALTSINNLQATPKEEPAPEEPSKPEEPARPEEPSKPEEPAIPEEPSKPEEEVKHSNLPAEGVKELSVTQPSLEVTTEPIAFNTIRRENSLLPKGKEQVVSEGKDGQIRTYVEVDGSDRKVVKVEREEAQDRIVEVGTQEGTAMPTEGVMNLDFNLPNLKVEKEPIAFKTVRRENADLAKGKEQVVSEGKDGQVTTYVEVDGDNRKVLKVEREEAQDRIVEVGTKEESPSTDSTLKVLKDSSTNLKLIAREGDLNGGSVLEVDKVANQVLEGRRFDAYQIQLKNEKGELVQLKGAALVQVAVASDVANVYAMNANRELQEVKFEQKGSALEFVAPHLGVYAVVYKDAAQPSAPANVETPAPQPMGEDKPLAEAKGTVADSTSKQLPATGEEVSSALLPALTLVSGMMLLFFKKEMKD</sequence>
<dbReference type="Gene3D" id="2.40.10.10">
    <property type="entry name" value="Trypsin-like serine proteases"/>
    <property type="match status" value="2"/>
</dbReference>
<dbReference type="EMBL" id="JAXHDO010000002">
    <property type="protein sequence ID" value="MDY4337108.1"/>
    <property type="molecule type" value="Genomic_DNA"/>
</dbReference>
<evidence type="ECO:0000256" key="6">
    <source>
        <dbReference type="ARBA" id="ARBA00022825"/>
    </source>
</evidence>
<gene>
    <name evidence="13" type="ORF">SPC83_03070</name>
</gene>
<dbReference type="PANTHER" id="PTHR10030:SF37">
    <property type="entry name" value="ALPHA-L-FUCOSIDASE-RELATED"/>
    <property type="match status" value="1"/>
</dbReference>
<dbReference type="InterPro" id="IPR017853">
    <property type="entry name" value="GH"/>
</dbReference>
<evidence type="ECO:0000313" key="14">
    <source>
        <dbReference type="Proteomes" id="UP001272345"/>
    </source>
</evidence>
<dbReference type="Pfam" id="PF07501">
    <property type="entry name" value="G5"/>
    <property type="match status" value="2"/>
</dbReference>
<dbReference type="Gene3D" id="2.60.40.2030">
    <property type="match status" value="1"/>
</dbReference>
<evidence type="ECO:0000256" key="1">
    <source>
        <dbReference type="ARBA" id="ARBA00007951"/>
    </source>
</evidence>
<feature type="region of interest" description="Disordered" evidence="9">
    <location>
        <begin position="1947"/>
        <end position="2014"/>
    </location>
</feature>
<reference evidence="13 14" key="1">
    <citation type="submission" date="2023-11" db="EMBL/GenBank/DDBJ databases">
        <title>Streptococcus wuxiensis sp. nov., Streptococcus jiangnanensis sp. nov., Streptococcus fermentans sp. nov., three novel members of the genus Streptococcus isolated from breast milk.</title>
        <authorList>
            <person name="Zhou Y."/>
            <person name="Yang B."/>
        </authorList>
    </citation>
    <scope>NUCLEOTIDE SEQUENCE [LARGE SCALE GENOMIC DNA]</scope>
    <source>
        <strain evidence="13 14">21WXBC0057M1</strain>
    </source>
</reference>
<evidence type="ECO:0000256" key="3">
    <source>
        <dbReference type="ARBA" id="ARBA00022729"/>
    </source>
</evidence>
<dbReference type="PANTHER" id="PTHR10030">
    <property type="entry name" value="ALPHA-L-FUCOSIDASE"/>
    <property type="match status" value="1"/>
</dbReference>
<dbReference type="SMART" id="SM00237">
    <property type="entry name" value="Calx_beta"/>
    <property type="match status" value="1"/>
</dbReference>
<evidence type="ECO:0000256" key="5">
    <source>
        <dbReference type="ARBA" id="ARBA00022801"/>
    </source>
</evidence>
<feature type="compositionally biased region" description="Basic and acidic residues" evidence="9">
    <location>
        <begin position="1673"/>
        <end position="1690"/>
    </location>
</feature>
<dbReference type="RefSeq" id="WP_320693609.1">
    <property type="nucleotide sequence ID" value="NZ_JAXHDO010000002.1"/>
</dbReference>
<feature type="compositionally biased region" description="Basic and acidic residues" evidence="9">
    <location>
        <begin position="1956"/>
        <end position="1998"/>
    </location>
</feature>
<keyword evidence="14" id="KW-1185">Reference proteome</keyword>
<organism evidence="13 14">
    <name type="scientific">Streptococcus wuxiensis</name>
    <dbReference type="NCBI Taxonomy" id="3095078"/>
    <lineage>
        <taxon>Bacteria</taxon>
        <taxon>Bacillati</taxon>
        <taxon>Bacillota</taxon>
        <taxon>Bacilli</taxon>
        <taxon>Lactobacillales</taxon>
        <taxon>Streptococcaceae</taxon>
        <taxon>Streptococcus</taxon>
    </lineage>
</organism>
<comment type="caution">
    <text evidence="13">The sequence shown here is derived from an EMBL/GenBank/DDBJ whole genome shotgun (WGS) entry which is preliminary data.</text>
</comment>
<dbReference type="Gene3D" id="2.60.120.260">
    <property type="entry name" value="Galactose-binding domain-like"/>
    <property type="match status" value="3"/>
</dbReference>
<dbReference type="EC" id="3.2.1.51" evidence="2"/>
<evidence type="ECO:0000256" key="2">
    <source>
        <dbReference type="ARBA" id="ARBA00012662"/>
    </source>
</evidence>
<feature type="compositionally biased region" description="Basic and acidic residues" evidence="9">
    <location>
        <begin position="1770"/>
        <end position="1780"/>
    </location>
</feature>
<feature type="region of interest" description="Disordered" evidence="9">
    <location>
        <begin position="1669"/>
        <end position="1690"/>
    </location>
</feature>
<dbReference type="SUPFAM" id="SSF50494">
    <property type="entry name" value="Trypsin-like serine proteases"/>
    <property type="match status" value="1"/>
</dbReference>
<dbReference type="InterPro" id="IPR038081">
    <property type="entry name" value="CalX-like_sf"/>
</dbReference>
<dbReference type="PROSITE" id="PS51109">
    <property type="entry name" value="G5"/>
    <property type="match status" value="2"/>
</dbReference>
<protein>
    <recommendedName>
        <fullName evidence="2">alpha-L-fucosidase</fullName>
        <ecNumber evidence="2">3.2.1.51</ecNumber>
    </recommendedName>
</protein>
<dbReference type="InterPro" id="IPR011098">
    <property type="entry name" value="G5_dom"/>
</dbReference>
<evidence type="ECO:0000256" key="4">
    <source>
        <dbReference type="ARBA" id="ARBA00022737"/>
    </source>
</evidence>
<dbReference type="InterPro" id="IPR057739">
    <property type="entry name" value="Glyco_hydro_29_N"/>
</dbReference>
<dbReference type="Pfam" id="PF04650">
    <property type="entry name" value="YSIRK_signal"/>
    <property type="match status" value="1"/>
</dbReference>
<dbReference type="Pfam" id="PF03160">
    <property type="entry name" value="Calx-beta"/>
    <property type="match status" value="1"/>
</dbReference>
<dbReference type="Pfam" id="PF13365">
    <property type="entry name" value="Trypsin_2"/>
    <property type="match status" value="1"/>
</dbReference>
<proteinExistence type="inferred from homology"/>
<dbReference type="SUPFAM" id="SSF49785">
    <property type="entry name" value="Galactose-binding domain-like"/>
    <property type="match status" value="1"/>
</dbReference>
<dbReference type="InterPro" id="IPR003644">
    <property type="entry name" value="Calx_beta"/>
</dbReference>
<dbReference type="Gene3D" id="2.10.270.10">
    <property type="entry name" value="Cholin Binding"/>
    <property type="match status" value="1"/>
</dbReference>
<dbReference type="InterPro" id="IPR000933">
    <property type="entry name" value="Glyco_hydro_29"/>
</dbReference>
<dbReference type="InterPro" id="IPR009003">
    <property type="entry name" value="Peptidase_S1_PA"/>
</dbReference>
<feature type="region of interest" description="Disordered" evidence="9">
    <location>
        <begin position="1841"/>
        <end position="1895"/>
    </location>
</feature>
<feature type="compositionally biased region" description="Basic and acidic residues" evidence="9">
    <location>
        <begin position="1847"/>
        <end position="1873"/>
    </location>
</feature>
<dbReference type="SUPFAM" id="SSF51445">
    <property type="entry name" value="(Trans)glycosidases"/>
    <property type="match status" value="1"/>
</dbReference>
<feature type="domain" description="G5" evidence="12">
    <location>
        <begin position="2095"/>
        <end position="2177"/>
    </location>
</feature>
<feature type="region of interest" description="Disordered" evidence="9">
    <location>
        <begin position="2295"/>
        <end position="2332"/>
    </location>
</feature>
<accession>A0ABU5FRP5</accession>
<keyword evidence="6" id="KW-0720">Serine protease</keyword>
<keyword evidence="5" id="KW-0378">Hydrolase</keyword>
<dbReference type="SMART" id="SM01208">
    <property type="entry name" value="G5"/>
    <property type="match status" value="2"/>
</dbReference>
<comment type="similarity">
    <text evidence="1">Belongs to the glycosyl hydrolase 29 family.</text>
</comment>
<dbReference type="InterPro" id="IPR000421">
    <property type="entry name" value="FA58C"/>
</dbReference>
<feature type="domain" description="G5" evidence="12">
    <location>
        <begin position="2009"/>
        <end position="2091"/>
    </location>
</feature>
<keyword evidence="3 10" id="KW-0732">Signal</keyword>
<feature type="domain" description="F5/8 type C" evidence="11">
    <location>
        <begin position="977"/>
        <end position="1114"/>
    </location>
</feature>
<keyword evidence="6" id="KW-0645">Protease</keyword>
<dbReference type="SUPFAM" id="SSF141072">
    <property type="entry name" value="CalX-like"/>
    <property type="match status" value="1"/>
</dbReference>
<keyword evidence="4" id="KW-0677">Repeat</keyword>
<feature type="signal peptide" evidence="10">
    <location>
        <begin position="1"/>
        <end position="38"/>
    </location>
</feature>
<dbReference type="SMART" id="SM00812">
    <property type="entry name" value="Alpha_L_fucos"/>
    <property type="match status" value="1"/>
</dbReference>
<evidence type="ECO:0000256" key="9">
    <source>
        <dbReference type="SAM" id="MobiDB-lite"/>
    </source>
</evidence>
<feature type="chain" id="PRO_5046511790" description="alpha-L-fucosidase" evidence="10">
    <location>
        <begin position="39"/>
        <end position="2360"/>
    </location>
</feature>
<name>A0ABU5FRP5_9STRE</name>
<dbReference type="Proteomes" id="UP001272345">
    <property type="component" value="Unassembled WGS sequence"/>
</dbReference>
<evidence type="ECO:0000256" key="7">
    <source>
        <dbReference type="ARBA" id="ARBA00022837"/>
    </source>
</evidence>
<dbReference type="PROSITE" id="PS50022">
    <property type="entry name" value="FA58C_3"/>
    <property type="match status" value="1"/>
</dbReference>
<dbReference type="NCBIfam" id="TIGR01168">
    <property type="entry name" value="YSIRK_signal"/>
    <property type="match status" value="1"/>
</dbReference>
<dbReference type="Pfam" id="PF00754">
    <property type="entry name" value="F5_F8_type_C"/>
    <property type="match status" value="1"/>
</dbReference>
<keyword evidence="8" id="KW-0326">Glycosidase</keyword>
<dbReference type="InterPro" id="IPR008979">
    <property type="entry name" value="Galactose-bd-like_sf"/>
</dbReference>
<evidence type="ECO:0000259" key="12">
    <source>
        <dbReference type="PROSITE" id="PS51109"/>
    </source>
</evidence>
<evidence type="ECO:0000313" key="13">
    <source>
        <dbReference type="EMBL" id="MDY4337108.1"/>
    </source>
</evidence>
<dbReference type="Pfam" id="PF01120">
    <property type="entry name" value="Alpha_L_fucos"/>
    <property type="match status" value="1"/>
</dbReference>
<dbReference type="Gene3D" id="3.20.20.80">
    <property type="entry name" value="Glycosidases"/>
    <property type="match status" value="1"/>
</dbReference>
<feature type="region of interest" description="Disordered" evidence="9">
    <location>
        <begin position="1749"/>
        <end position="1780"/>
    </location>
</feature>
<keyword evidence="7" id="KW-0106">Calcium</keyword>